<accession>A0A1F5RCH4</accession>
<dbReference type="Gene3D" id="2.60.120.10">
    <property type="entry name" value="Jelly Rolls"/>
    <property type="match status" value="1"/>
</dbReference>
<name>A0A1F5RCH4_9BACT</name>
<sequence length="158" mass="17413">MVNKDVLKKLNFFSEFSDSELGKLAPLFSQRIYKAEQTMIPERAENTEMMVLVEGKVAVEVATSLSESADRLVLTMELSPGRIIEWSNAFDLAQSGGTASARAVSDVTVLVAEGQKVCQLCTKEPQLGIKMLQLILQVLTSRLKDTRMQLVSMAAQCQ</sequence>
<dbReference type="InterPro" id="IPR000595">
    <property type="entry name" value="cNMP-bd_dom"/>
</dbReference>
<dbReference type="EMBL" id="MFFM01000034">
    <property type="protein sequence ID" value="OGF12169.1"/>
    <property type="molecule type" value="Genomic_DNA"/>
</dbReference>
<evidence type="ECO:0000313" key="2">
    <source>
        <dbReference type="EMBL" id="OGF12169.1"/>
    </source>
</evidence>
<dbReference type="InterPro" id="IPR014710">
    <property type="entry name" value="RmlC-like_jellyroll"/>
</dbReference>
<dbReference type="Proteomes" id="UP000177230">
    <property type="component" value="Unassembled WGS sequence"/>
</dbReference>
<dbReference type="AlphaFoldDB" id="A0A1F5RCH4"/>
<feature type="domain" description="Cyclic nucleotide-binding" evidence="1">
    <location>
        <begin position="12"/>
        <end position="138"/>
    </location>
</feature>
<dbReference type="CDD" id="cd00038">
    <property type="entry name" value="CAP_ED"/>
    <property type="match status" value="1"/>
</dbReference>
<comment type="caution">
    <text evidence="2">The sequence shown here is derived from an EMBL/GenBank/DDBJ whole genome shotgun (WGS) entry which is preliminary data.</text>
</comment>
<dbReference type="PROSITE" id="PS50042">
    <property type="entry name" value="CNMP_BINDING_3"/>
    <property type="match status" value="1"/>
</dbReference>
<dbReference type="SUPFAM" id="SSF51206">
    <property type="entry name" value="cAMP-binding domain-like"/>
    <property type="match status" value="1"/>
</dbReference>
<proteinExistence type="predicted"/>
<evidence type="ECO:0000259" key="1">
    <source>
        <dbReference type="PROSITE" id="PS50042"/>
    </source>
</evidence>
<reference evidence="2 3" key="1">
    <citation type="journal article" date="2016" name="Nat. Commun.">
        <title>Thousands of microbial genomes shed light on interconnected biogeochemical processes in an aquifer system.</title>
        <authorList>
            <person name="Anantharaman K."/>
            <person name="Brown C.T."/>
            <person name="Hug L.A."/>
            <person name="Sharon I."/>
            <person name="Castelle C.J."/>
            <person name="Probst A.J."/>
            <person name="Thomas B.C."/>
            <person name="Singh A."/>
            <person name="Wilkins M.J."/>
            <person name="Karaoz U."/>
            <person name="Brodie E.L."/>
            <person name="Williams K.H."/>
            <person name="Hubbard S.S."/>
            <person name="Banfield J.F."/>
        </authorList>
    </citation>
    <scope>NUCLEOTIDE SEQUENCE [LARGE SCALE GENOMIC DNA]</scope>
</reference>
<evidence type="ECO:0000313" key="3">
    <source>
        <dbReference type="Proteomes" id="UP000177230"/>
    </source>
</evidence>
<organism evidence="2 3">
    <name type="scientific">Candidatus Edwardsbacteria bacterium GWF2_54_11</name>
    <dbReference type="NCBI Taxonomy" id="1817851"/>
    <lineage>
        <taxon>Bacteria</taxon>
        <taxon>Candidatus Edwardsiibacteriota</taxon>
    </lineage>
</organism>
<gene>
    <name evidence="2" type="ORF">A2024_04060</name>
</gene>
<dbReference type="InterPro" id="IPR018490">
    <property type="entry name" value="cNMP-bd_dom_sf"/>
</dbReference>
<protein>
    <recommendedName>
        <fullName evidence="1">Cyclic nucleotide-binding domain-containing protein</fullName>
    </recommendedName>
</protein>
<dbReference type="Pfam" id="PF00027">
    <property type="entry name" value="cNMP_binding"/>
    <property type="match status" value="1"/>
</dbReference>